<dbReference type="PROSITE" id="PS51198">
    <property type="entry name" value="UVRD_HELICASE_ATP_BIND"/>
    <property type="match status" value="1"/>
</dbReference>
<organism evidence="14 15">
    <name type="scientific">Pseudobutyrivibrio ruminis</name>
    <dbReference type="NCBI Taxonomy" id="46206"/>
    <lineage>
        <taxon>Bacteria</taxon>
        <taxon>Bacillati</taxon>
        <taxon>Bacillota</taxon>
        <taxon>Clostridia</taxon>
        <taxon>Lachnospirales</taxon>
        <taxon>Lachnospiraceae</taxon>
        <taxon>Pseudobutyrivibrio</taxon>
    </lineage>
</organism>
<comment type="catalytic activity">
    <reaction evidence="10">
        <text>ATP + H2O = ADP + phosphate + H(+)</text>
        <dbReference type="Rhea" id="RHEA:13065"/>
        <dbReference type="ChEBI" id="CHEBI:15377"/>
        <dbReference type="ChEBI" id="CHEBI:15378"/>
        <dbReference type="ChEBI" id="CHEBI:30616"/>
        <dbReference type="ChEBI" id="CHEBI:43474"/>
        <dbReference type="ChEBI" id="CHEBI:456216"/>
        <dbReference type="EC" id="5.6.2.4"/>
    </reaction>
</comment>
<dbReference type="Gene3D" id="1.10.486.10">
    <property type="entry name" value="PCRA, domain 4"/>
    <property type="match status" value="1"/>
</dbReference>
<dbReference type="GO" id="GO:0003677">
    <property type="term" value="F:DNA binding"/>
    <property type="evidence" value="ECO:0007669"/>
    <property type="project" value="UniProtKB-KW"/>
</dbReference>
<evidence type="ECO:0000256" key="4">
    <source>
        <dbReference type="ARBA" id="ARBA00022806"/>
    </source>
</evidence>
<dbReference type="InterPro" id="IPR027417">
    <property type="entry name" value="P-loop_NTPase"/>
</dbReference>
<dbReference type="InterPro" id="IPR014017">
    <property type="entry name" value="DNA_helicase_UvrD-like_C"/>
</dbReference>
<evidence type="ECO:0000256" key="10">
    <source>
        <dbReference type="ARBA" id="ARBA00048988"/>
    </source>
</evidence>
<gene>
    <name evidence="14" type="ORF">SAMN02910377_01265</name>
</gene>
<evidence type="ECO:0000259" key="13">
    <source>
        <dbReference type="PROSITE" id="PS51217"/>
    </source>
</evidence>
<sequence>MNLNDSQQKAVSHKNGPCLVLAGPGSGKTAVLTRRVCALIESGVPAREILVITFTKAAALEMKERFERLSDDIHPVTFGTFHSLFWGILQKEIGFKSTDIILGNTRTKIIREAMAKVNLDHDDSLLVKSFSSELSVINNRVGGMDNYLPKAVDKKELRDFVLAYENLKAKYHVIDFDDMLKKAYELFVKKPEILKKWQNRFSYFLVDEMQDMNDLQFQLIKMLSARTNNIFCVGDDDQSIYGFRGANPKLMEDFRNHYPDSNVVVLDYNYRNPINIVEKAGNLISKNTMRFPKKIMATADEGNLCIKELKSEGDEAEYIISKINELSADGTSFDEISILYRNHSDARYIVDKLLESKIPFYLKEKMPNIYSHFIISDMEAYFQIAIGNETRARLLSILNRPNRFLHRRSVEYRGNLQGMKFFYKDNPGCLRATEALITDVNLISKMSPCAAINYIKNVMGYDSFLREEAVKQNADVSEYYDVLDFFIEMTKDCKTIKQAIDKLNIMRLKVDYENKTKVIDKKNKIGLYTLHSSKGLEFENVFIIGVNDGIIPSNKADSKEEMEAERRLFYVGITRTKRNLYLTYTNKKNRDKSRFLDELNYSSSNASP</sequence>
<dbReference type="InterPro" id="IPR013986">
    <property type="entry name" value="DExx_box_DNA_helicase_dom_sf"/>
</dbReference>
<comment type="catalytic activity">
    <reaction evidence="8">
        <text>Couples ATP hydrolysis with the unwinding of duplex DNA by translocating in the 3'-5' direction.</text>
        <dbReference type="EC" id="5.6.2.4"/>
    </reaction>
</comment>
<evidence type="ECO:0000313" key="15">
    <source>
        <dbReference type="Proteomes" id="UP000182321"/>
    </source>
</evidence>
<dbReference type="CDD" id="cd18807">
    <property type="entry name" value="SF1_C_UvrD"/>
    <property type="match status" value="1"/>
</dbReference>
<evidence type="ECO:0000256" key="6">
    <source>
        <dbReference type="ARBA" id="ARBA00023125"/>
    </source>
</evidence>
<feature type="domain" description="UvrD-like helicase ATP-binding" evidence="12">
    <location>
        <begin position="1"/>
        <end position="273"/>
    </location>
</feature>
<dbReference type="PANTHER" id="PTHR11070">
    <property type="entry name" value="UVRD / RECB / PCRA DNA HELICASE FAMILY MEMBER"/>
    <property type="match status" value="1"/>
</dbReference>
<evidence type="ECO:0000256" key="2">
    <source>
        <dbReference type="ARBA" id="ARBA00022741"/>
    </source>
</evidence>
<dbReference type="PANTHER" id="PTHR11070:SF2">
    <property type="entry name" value="ATP-DEPENDENT DNA HELICASE SRS2"/>
    <property type="match status" value="1"/>
</dbReference>
<dbReference type="RefSeq" id="WP_074790349.1">
    <property type="nucleotide sequence ID" value="NZ_FNZX01000007.1"/>
</dbReference>
<dbReference type="Proteomes" id="UP000182321">
    <property type="component" value="Unassembled WGS sequence"/>
</dbReference>
<protein>
    <recommendedName>
        <fullName evidence="9">DNA 3'-5' helicase</fullName>
        <ecNumber evidence="9">5.6.2.4</ecNumber>
    </recommendedName>
</protein>
<dbReference type="Gene3D" id="3.40.50.300">
    <property type="entry name" value="P-loop containing nucleotide triphosphate hydrolases"/>
    <property type="match status" value="2"/>
</dbReference>
<dbReference type="SUPFAM" id="SSF52540">
    <property type="entry name" value="P-loop containing nucleoside triphosphate hydrolases"/>
    <property type="match status" value="1"/>
</dbReference>
<evidence type="ECO:0000256" key="1">
    <source>
        <dbReference type="ARBA" id="ARBA00009922"/>
    </source>
</evidence>
<dbReference type="Pfam" id="PF13361">
    <property type="entry name" value="UvrD_C"/>
    <property type="match status" value="2"/>
</dbReference>
<evidence type="ECO:0000256" key="8">
    <source>
        <dbReference type="ARBA" id="ARBA00034617"/>
    </source>
</evidence>
<keyword evidence="15" id="KW-1185">Reference proteome</keyword>
<keyword evidence="3 11" id="KW-0378">Hydrolase</keyword>
<dbReference type="EMBL" id="FNZX01000007">
    <property type="protein sequence ID" value="SEK59212.1"/>
    <property type="molecule type" value="Genomic_DNA"/>
</dbReference>
<evidence type="ECO:0000256" key="9">
    <source>
        <dbReference type="ARBA" id="ARBA00034808"/>
    </source>
</evidence>
<evidence type="ECO:0000256" key="5">
    <source>
        <dbReference type="ARBA" id="ARBA00022840"/>
    </source>
</evidence>
<dbReference type="GO" id="GO:0016887">
    <property type="term" value="F:ATP hydrolysis activity"/>
    <property type="evidence" value="ECO:0007669"/>
    <property type="project" value="RHEA"/>
</dbReference>
<accession>A0A1H7IBG8</accession>
<keyword evidence="5 11" id="KW-0067">ATP-binding</keyword>
<dbReference type="Pfam" id="PF00580">
    <property type="entry name" value="UvrD-helicase"/>
    <property type="match status" value="1"/>
</dbReference>
<dbReference type="Gene3D" id="1.10.10.160">
    <property type="match status" value="1"/>
</dbReference>
<feature type="binding site" evidence="11">
    <location>
        <begin position="22"/>
        <end position="29"/>
    </location>
    <ligand>
        <name>ATP</name>
        <dbReference type="ChEBI" id="CHEBI:30616"/>
    </ligand>
</feature>
<keyword evidence="7" id="KW-0413">Isomerase</keyword>
<reference evidence="15" key="1">
    <citation type="submission" date="2016-10" db="EMBL/GenBank/DDBJ databases">
        <authorList>
            <person name="Varghese N."/>
        </authorList>
    </citation>
    <scope>NUCLEOTIDE SEQUENCE [LARGE SCALE GENOMIC DNA]</scope>
    <source>
        <strain evidence="15">ACV-9</strain>
    </source>
</reference>
<evidence type="ECO:0000259" key="12">
    <source>
        <dbReference type="PROSITE" id="PS51198"/>
    </source>
</evidence>
<dbReference type="InterPro" id="IPR000212">
    <property type="entry name" value="DNA_helicase_UvrD/REP"/>
</dbReference>
<proteinExistence type="inferred from homology"/>
<dbReference type="PROSITE" id="PS51217">
    <property type="entry name" value="UVRD_HELICASE_CTER"/>
    <property type="match status" value="1"/>
</dbReference>
<dbReference type="InterPro" id="IPR014016">
    <property type="entry name" value="UvrD-like_ATP-bd"/>
</dbReference>
<dbReference type="AlphaFoldDB" id="A0A1H7IBG8"/>
<name>A0A1H7IBG8_9FIRM</name>
<evidence type="ECO:0000256" key="11">
    <source>
        <dbReference type="PROSITE-ProRule" id="PRU00560"/>
    </source>
</evidence>
<keyword evidence="6" id="KW-0238">DNA-binding</keyword>
<dbReference type="CDD" id="cd17932">
    <property type="entry name" value="DEXQc_UvrD"/>
    <property type="match status" value="1"/>
</dbReference>
<evidence type="ECO:0000256" key="3">
    <source>
        <dbReference type="ARBA" id="ARBA00022801"/>
    </source>
</evidence>
<dbReference type="EC" id="5.6.2.4" evidence="9"/>
<dbReference type="GO" id="GO:0000725">
    <property type="term" value="P:recombinational repair"/>
    <property type="evidence" value="ECO:0007669"/>
    <property type="project" value="TreeGrafter"/>
</dbReference>
<keyword evidence="4 11" id="KW-0347">Helicase</keyword>
<comment type="similarity">
    <text evidence="1">Belongs to the helicase family. UvrD subfamily.</text>
</comment>
<evidence type="ECO:0000313" key="14">
    <source>
        <dbReference type="EMBL" id="SEK59212.1"/>
    </source>
</evidence>
<dbReference type="GO" id="GO:0043138">
    <property type="term" value="F:3'-5' DNA helicase activity"/>
    <property type="evidence" value="ECO:0007669"/>
    <property type="project" value="UniProtKB-EC"/>
</dbReference>
<dbReference type="GO" id="GO:0005524">
    <property type="term" value="F:ATP binding"/>
    <property type="evidence" value="ECO:0007669"/>
    <property type="project" value="UniProtKB-UniRule"/>
</dbReference>
<keyword evidence="2 11" id="KW-0547">Nucleotide-binding</keyword>
<evidence type="ECO:0000256" key="7">
    <source>
        <dbReference type="ARBA" id="ARBA00023235"/>
    </source>
</evidence>
<feature type="domain" description="UvrD-like helicase C-terminal" evidence="13">
    <location>
        <begin position="274"/>
        <end position="535"/>
    </location>
</feature>